<sequence>MSDAGDDDDFNWNEPMPDQMKLTFAIIEKMTGDFSMTKWKEIAAGTGMSDATAKQRFPRLRDKYLAEMPSLPAGDANQANEAEDEDIPVPTTTQRLTRGAKCAAPRDDKEIETDGENVASESRASKPPPRFHKGNKHTAPRDEEEVEEEDPTIDNPFAKPPKNAKGRTPLPSKELIARRKAAREQDGDEYQ</sequence>
<name>A0ABR1VKN2_9PEZI</name>
<evidence type="ECO:0000313" key="3">
    <source>
        <dbReference type="Proteomes" id="UP001446871"/>
    </source>
</evidence>
<evidence type="ECO:0000313" key="2">
    <source>
        <dbReference type="EMBL" id="KAK8071768.1"/>
    </source>
</evidence>
<protein>
    <recommendedName>
        <fullName evidence="4">Myb-like domain-containing protein</fullName>
    </recommendedName>
</protein>
<accession>A0ABR1VKN2</accession>
<evidence type="ECO:0000256" key="1">
    <source>
        <dbReference type="SAM" id="MobiDB-lite"/>
    </source>
</evidence>
<keyword evidence="3" id="KW-1185">Reference proteome</keyword>
<feature type="compositionally biased region" description="Acidic residues" evidence="1">
    <location>
        <begin position="142"/>
        <end position="152"/>
    </location>
</feature>
<comment type="caution">
    <text evidence="2">The sequence shown here is derived from an EMBL/GenBank/DDBJ whole genome shotgun (WGS) entry which is preliminary data.</text>
</comment>
<organism evidence="2 3">
    <name type="scientific">Apiospora saccharicola</name>
    <dbReference type="NCBI Taxonomy" id="335842"/>
    <lineage>
        <taxon>Eukaryota</taxon>
        <taxon>Fungi</taxon>
        <taxon>Dikarya</taxon>
        <taxon>Ascomycota</taxon>
        <taxon>Pezizomycotina</taxon>
        <taxon>Sordariomycetes</taxon>
        <taxon>Xylariomycetidae</taxon>
        <taxon>Amphisphaeriales</taxon>
        <taxon>Apiosporaceae</taxon>
        <taxon>Apiospora</taxon>
    </lineage>
</organism>
<feature type="compositionally biased region" description="Basic residues" evidence="1">
    <location>
        <begin position="129"/>
        <end position="138"/>
    </location>
</feature>
<evidence type="ECO:0008006" key="4">
    <source>
        <dbReference type="Google" id="ProtNLM"/>
    </source>
</evidence>
<dbReference type="Proteomes" id="UP001446871">
    <property type="component" value="Unassembled WGS sequence"/>
</dbReference>
<proteinExistence type="predicted"/>
<dbReference type="EMBL" id="JAQQWM010000003">
    <property type="protein sequence ID" value="KAK8071768.1"/>
    <property type="molecule type" value="Genomic_DNA"/>
</dbReference>
<reference evidence="2 3" key="1">
    <citation type="submission" date="2023-01" db="EMBL/GenBank/DDBJ databases">
        <title>Analysis of 21 Apiospora genomes using comparative genomics revels a genus with tremendous synthesis potential of carbohydrate active enzymes and secondary metabolites.</title>
        <authorList>
            <person name="Sorensen T."/>
        </authorList>
    </citation>
    <scope>NUCLEOTIDE SEQUENCE [LARGE SCALE GENOMIC DNA]</scope>
    <source>
        <strain evidence="2 3">CBS 83171</strain>
    </source>
</reference>
<gene>
    <name evidence="2" type="ORF">PG996_005116</name>
</gene>
<feature type="region of interest" description="Disordered" evidence="1">
    <location>
        <begin position="67"/>
        <end position="191"/>
    </location>
</feature>